<feature type="compositionally biased region" description="Basic and acidic residues" evidence="1">
    <location>
        <begin position="145"/>
        <end position="156"/>
    </location>
</feature>
<dbReference type="Proteomes" id="UP000246702">
    <property type="component" value="Unassembled WGS sequence"/>
</dbReference>
<sequence>MYAVYPPVYNMSTTPDMSALHMSTPMSTPTTSPTQTPLTSPRRSRALPTDGPTVRFLYTIIKQLDLKSVDWTLIATDLGISNGHAARMRYSRFRQQMEGISPTPRQTQAKKVTKKPTKASPTKTESKREPGSPQPDNSLSQAPTKQEHSSHIKTEAHTQTTPSLEDIPLAGPSVMEPISHIGMMPSVGNFTLAAPQFREGLSFYPTNFSPGEPGFYTAMNTVTGPLGEQYDPRLLNHTVDWELYKPEPVTEANTTNTVVKEEHQQQGVKPESPKAAQETAQEVAQEAVSEGTQQEVKAVVIDD</sequence>
<evidence type="ECO:0000256" key="1">
    <source>
        <dbReference type="SAM" id="MobiDB-lite"/>
    </source>
</evidence>
<feature type="domain" description="Myb-like DNA-binding" evidence="2">
    <location>
        <begin position="50"/>
        <end position="98"/>
    </location>
</feature>
<dbReference type="GeneID" id="37112903"/>
<name>A0A317X8P6_9EURO</name>
<keyword evidence="4" id="KW-1185">Reference proteome</keyword>
<feature type="compositionally biased region" description="Low complexity" evidence="1">
    <location>
        <begin position="23"/>
        <end position="41"/>
    </location>
</feature>
<dbReference type="STRING" id="1450535.A0A317X8P6"/>
<dbReference type="EMBL" id="MSFK01000003">
    <property type="protein sequence ID" value="PWY94929.1"/>
    <property type="molecule type" value="Genomic_DNA"/>
</dbReference>
<dbReference type="OrthoDB" id="3944408at2759"/>
<feature type="region of interest" description="Disordered" evidence="1">
    <location>
        <begin position="20"/>
        <end position="50"/>
    </location>
</feature>
<evidence type="ECO:0000259" key="2">
    <source>
        <dbReference type="Pfam" id="PF22980"/>
    </source>
</evidence>
<gene>
    <name evidence="3" type="ORF">BO94DRAFT_530825</name>
</gene>
<dbReference type="RefSeq" id="XP_025471690.1">
    <property type="nucleotide sequence ID" value="XM_025610760.1"/>
</dbReference>
<proteinExistence type="predicted"/>
<comment type="caution">
    <text evidence="3">The sequence shown here is derived from an EMBL/GenBank/DDBJ whole genome shotgun (WGS) entry which is preliminary data.</text>
</comment>
<feature type="region of interest" description="Disordered" evidence="1">
    <location>
        <begin position="96"/>
        <end position="168"/>
    </location>
</feature>
<dbReference type="Pfam" id="PF22980">
    <property type="entry name" value="Myb_DNA-bind_8"/>
    <property type="match status" value="1"/>
</dbReference>
<organism evidence="3 4">
    <name type="scientific">Aspergillus sclerotioniger CBS 115572</name>
    <dbReference type="NCBI Taxonomy" id="1450535"/>
    <lineage>
        <taxon>Eukaryota</taxon>
        <taxon>Fungi</taxon>
        <taxon>Dikarya</taxon>
        <taxon>Ascomycota</taxon>
        <taxon>Pezizomycotina</taxon>
        <taxon>Eurotiomycetes</taxon>
        <taxon>Eurotiomycetidae</taxon>
        <taxon>Eurotiales</taxon>
        <taxon>Aspergillaceae</taxon>
        <taxon>Aspergillus</taxon>
        <taxon>Aspergillus subgen. Circumdati</taxon>
    </lineage>
</organism>
<dbReference type="InterPro" id="IPR054505">
    <property type="entry name" value="Myb_DNA-bind_8"/>
</dbReference>
<feature type="compositionally biased region" description="Low complexity" evidence="1">
    <location>
        <begin position="275"/>
        <end position="288"/>
    </location>
</feature>
<evidence type="ECO:0000313" key="4">
    <source>
        <dbReference type="Proteomes" id="UP000246702"/>
    </source>
</evidence>
<accession>A0A317X8P6</accession>
<reference evidence="3 4" key="1">
    <citation type="submission" date="2016-12" db="EMBL/GenBank/DDBJ databases">
        <title>The genomes of Aspergillus section Nigri reveals drivers in fungal speciation.</title>
        <authorList>
            <consortium name="DOE Joint Genome Institute"/>
            <person name="Vesth T.C."/>
            <person name="Nybo J."/>
            <person name="Theobald S."/>
            <person name="Brandl J."/>
            <person name="Frisvad J.C."/>
            <person name="Nielsen K.F."/>
            <person name="Lyhne E.K."/>
            <person name="Kogle M.E."/>
            <person name="Kuo A."/>
            <person name="Riley R."/>
            <person name="Clum A."/>
            <person name="Nolan M."/>
            <person name="Lipzen A."/>
            <person name="Salamov A."/>
            <person name="Henrissat B."/>
            <person name="Wiebenga A."/>
            <person name="De Vries R.P."/>
            <person name="Grigoriev I.V."/>
            <person name="Mortensen U.H."/>
            <person name="Andersen M.R."/>
            <person name="Baker S.E."/>
        </authorList>
    </citation>
    <scope>NUCLEOTIDE SEQUENCE [LARGE SCALE GENOMIC DNA]</scope>
    <source>
        <strain evidence="3 4">CBS 115572</strain>
    </source>
</reference>
<evidence type="ECO:0000313" key="3">
    <source>
        <dbReference type="EMBL" id="PWY94929.1"/>
    </source>
</evidence>
<feature type="region of interest" description="Disordered" evidence="1">
    <location>
        <begin position="258"/>
        <end position="303"/>
    </location>
</feature>
<dbReference type="AlphaFoldDB" id="A0A317X8P6"/>
<feature type="compositionally biased region" description="Polar residues" evidence="1">
    <location>
        <begin position="134"/>
        <end position="144"/>
    </location>
</feature>
<protein>
    <recommendedName>
        <fullName evidence="2">Myb-like DNA-binding domain-containing protein</fullName>
    </recommendedName>
</protein>